<protein>
    <submittedName>
        <fullName evidence="1">Putative xyloglucan glycosyltransferase 5</fullName>
    </submittedName>
</protein>
<organism evidence="1 2">
    <name type="scientific">Dorcoceras hygrometricum</name>
    <dbReference type="NCBI Taxonomy" id="472368"/>
    <lineage>
        <taxon>Eukaryota</taxon>
        <taxon>Viridiplantae</taxon>
        <taxon>Streptophyta</taxon>
        <taxon>Embryophyta</taxon>
        <taxon>Tracheophyta</taxon>
        <taxon>Spermatophyta</taxon>
        <taxon>Magnoliopsida</taxon>
        <taxon>eudicotyledons</taxon>
        <taxon>Gunneridae</taxon>
        <taxon>Pentapetalae</taxon>
        <taxon>asterids</taxon>
        <taxon>lamiids</taxon>
        <taxon>Lamiales</taxon>
        <taxon>Gesneriaceae</taxon>
        <taxon>Didymocarpoideae</taxon>
        <taxon>Trichosporeae</taxon>
        <taxon>Loxocarpinae</taxon>
        <taxon>Dorcoceras</taxon>
    </lineage>
</organism>
<keyword evidence="1" id="KW-0808">Transferase</keyword>
<proteinExistence type="predicted"/>
<evidence type="ECO:0000313" key="2">
    <source>
        <dbReference type="Proteomes" id="UP000250235"/>
    </source>
</evidence>
<name>A0A2Z7CB65_9LAMI</name>
<dbReference type="AlphaFoldDB" id="A0A2Z7CB65"/>
<keyword evidence="2" id="KW-1185">Reference proteome</keyword>
<reference evidence="1 2" key="1">
    <citation type="journal article" date="2015" name="Proc. Natl. Acad. Sci. U.S.A.">
        <title>The resurrection genome of Boea hygrometrica: A blueprint for survival of dehydration.</title>
        <authorList>
            <person name="Xiao L."/>
            <person name="Yang G."/>
            <person name="Zhang L."/>
            <person name="Yang X."/>
            <person name="Zhao S."/>
            <person name="Ji Z."/>
            <person name="Zhou Q."/>
            <person name="Hu M."/>
            <person name="Wang Y."/>
            <person name="Chen M."/>
            <person name="Xu Y."/>
            <person name="Jin H."/>
            <person name="Xiao X."/>
            <person name="Hu G."/>
            <person name="Bao F."/>
            <person name="Hu Y."/>
            <person name="Wan P."/>
            <person name="Li L."/>
            <person name="Deng X."/>
            <person name="Kuang T."/>
            <person name="Xiang C."/>
            <person name="Zhu J.K."/>
            <person name="Oliver M.J."/>
            <person name="He Y."/>
        </authorList>
    </citation>
    <scope>NUCLEOTIDE SEQUENCE [LARGE SCALE GENOMIC DNA]</scope>
    <source>
        <strain evidence="2">cv. XS01</strain>
    </source>
</reference>
<dbReference type="Proteomes" id="UP000250235">
    <property type="component" value="Unassembled WGS sequence"/>
</dbReference>
<gene>
    <name evidence="1" type="ORF">F511_10399</name>
</gene>
<evidence type="ECO:0000313" key="1">
    <source>
        <dbReference type="EMBL" id="KZV44280.1"/>
    </source>
</evidence>
<sequence>MKRSAKDDATSCWRFSRRNSVDDVIGDVIIFSRWLEKAVARISSSRSYSGSSRNTKISRRSVLSNQMQEDKSIVVKEDSGEAIENQTQATAASSRELICISCCYIYSVASYSVQSQEIQAQRIEEAAKRRSRSDKSAAKQLTTYYQSWMSTAELNSNGESDKKPAKEKDASTVPLAVLYRGALH</sequence>
<dbReference type="GO" id="GO:0016740">
    <property type="term" value="F:transferase activity"/>
    <property type="evidence" value="ECO:0007669"/>
    <property type="project" value="UniProtKB-KW"/>
</dbReference>
<accession>A0A2Z7CB65</accession>
<dbReference type="EMBL" id="KQ997096">
    <property type="protein sequence ID" value="KZV44280.1"/>
    <property type="molecule type" value="Genomic_DNA"/>
</dbReference>